<evidence type="ECO:0000313" key="1">
    <source>
        <dbReference type="EMBL" id="SFM29099.1"/>
    </source>
</evidence>
<organism evidence="1 2">
    <name type="scientific">Gracilibacillus orientalis</name>
    <dbReference type="NCBI Taxonomy" id="334253"/>
    <lineage>
        <taxon>Bacteria</taxon>
        <taxon>Bacillati</taxon>
        <taxon>Bacillota</taxon>
        <taxon>Bacilli</taxon>
        <taxon>Bacillales</taxon>
        <taxon>Bacillaceae</taxon>
        <taxon>Gracilibacillus</taxon>
    </lineage>
</organism>
<dbReference type="Proteomes" id="UP000198565">
    <property type="component" value="Unassembled WGS sequence"/>
</dbReference>
<reference evidence="2" key="1">
    <citation type="submission" date="2016-10" db="EMBL/GenBank/DDBJ databases">
        <authorList>
            <person name="Varghese N."/>
            <person name="Submissions S."/>
        </authorList>
    </citation>
    <scope>NUCLEOTIDE SEQUENCE [LARGE SCALE GENOMIC DNA]</scope>
    <source>
        <strain evidence="2">CGMCC 1.4250</strain>
    </source>
</reference>
<proteinExistence type="predicted"/>
<protein>
    <submittedName>
        <fullName evidence="1">Bacteriophage HK97-gp10, putative tail-component</fullName>
    </submittedName>
</protein>
<dbReference type="AlphaFoldDB" id="A0A1I4PMX3"/>
<dbReference type="InterPro" id="IPR010064">
    <property type="entry name" value="HK97-gp10_tail"/>
</dbReference>
<dbReference type="Pfam" id="PF04883">
    <property type="entry name" value="HK97-gp10_like"/>
    <property type="match status" value="1"/>
</dbReference>
<gene>
    <name evidence="1" type="ORF">SAMN04487943_11253</name>
</gene>
<dbReference type="EMBL" id="FOTR01000012">
    <property type="protein sequence ID" value="SFM29099.1"/>
    <property type="molecule type" value="Genomic_DNA"/>
</dbReference>
<evidence type="ECO:0000313" key="2">
    <source>
        <dbReference type="Proteomes" id="UP000198565"/>
    </source>
</evidence>
<dbReference type="STRING" id="334253.SAMN04487943_11253"/>
<name>A0A1I4PMX3_9BACI</name>
<accession>A0A1I4PMX3</accession>
<sequence>MKGEINFDIEIEGLDEFISALKNTEKGGFAEQLGLWLEAIGIDFLDIVQDEIVRTETVDTRNLLNSFSRGDSENLWSISSGGMVLDIGTNLNYASFANDGHFTVDPNSGKDRRWVPGRWLGDRFEYDPSERETGMLLKITWIDGTGYWDNALAILDKTFEKSLDRLLQKWLDSNF</sequence>
<keyword evidence="2" id="KW-1185">Reference proteome</keyword>